<organism evidence="2 3">
    <name type="scientific">Tectimicrobiota bacterium</name>
    <dbReference type="NCBI Taxonomy" id="2528274"/>
    <lineage>
        <taxon>Bacteria</taxon>
        <taxon>Pseudomonadati</taxon>
        <taxon>Nitrospinota/Tectimicrobiota group</taxon>
        <taxon>Candidatus Tectimicrobiota</taxon>
    </lineage>
</organism>
<dbReference type="AlphaFoldDB" id="A0A932MNM6"/>
<gene>
    <name evidence="2" type="ORF">HYZ11_01895</name>
</gene>
<proteinExistence type="predicted"/>
<dbReference type="Gene3D" id="1.10.260.40">
    <property type="entry name" value="lambda repressor-like DNA-binding domains"/>
    <property type="match status" value="1"/>
</dbReference>
<evidence type="ECO:0000313" key="3">
    <source>
        <dbReference type="Proteomes" id="UP000782312"/>
    </source>
</evidence>
<dbReference type="SUPFAM" id="SSF47413">
    <property type="entry name" value="lambda repressor-like DNA-binding domains"/>
    <property type="match status" value="1"/>
</dbReference>
<reference evidence="2" key="1">
    <citation type="submission" date="2020-07" db="EMBL/GenBank/DDBJ databases">
        <title>Huge and variable diversity of episymbiotic CPR bacteria and DPANN archaea in groundwater ecosystems.</title>
        <authorList>
            <person name="He C.Y."/>
            <person name="Keren R."/>
            <person name="Whittaker M."/>
            <person name="Farag I.F."/>
            <person name="Doudna J."/>
            <person name="Cate J.H.D."/>
            <person name="Banfield J.F."/>
        </authorList>
    </citation>
    <scope>NUCLEOTIDE SEQUENCE</scope>
    <source>
        <strain evidence="2">NC_groundwater_763_Ag_S-0.2um_68_21</strain>
    </source>
</reference>
<dbReference type="Pfam" id="PF13744">
    <property type="entry name" value="HTH_37"/>
    <property type="match status" value="1"/>
</dbReference>
<evidence type="ECO:0000313" key="2">
    <source>
        <dbReference type="EMBL" id="MBI3126341.1"/>
    </source>
</evidence>
<dbReference type="EMBL" id="JACPUR010000002">
    <property type="protein sequence ID" value="MBI3126341.1"/>
    <property type="molecule type" value="Genomic_DNA"/>
</dbReference>
<dbReference type="InterPro" id="IPR039554">
    <property type="entry name" value="HigA2-like_HTH"/>
</dbReference>
<dbReference type="GO" id="GO:0003677">
    <property type="term" value="F:DNA binding"/>
    <property type="evidence" value="ECO:0007669"/>
    <property type="project" value="InterPro"/>
</dbReference>
<dbReference type="CDD" id="cd00093">
    <property type="entry name" value="HTH_XRE"/>
    <property type="match status" value="1"/>
</dbReference>
<dbReference type="InterPro" id="IPR001387">
    <property type="entry name" value="Cro/C1-type_HTH"/>
</dbReference>
<dbReference type="SMART" id="SM00530">
    <property type="entry name" value="HTH_XRE"/>
    <property type="match status" value="1"/>
</dbReference>
<feature type="domain" description="HTH cro/C1-type" evidence="1">
    <location>
        <begin position="38"/>
        <end position="93"/>
    </location>
</feature>
<name>A0A932MNM6_UNCTE</name>
<sequence>MSARRNAKVERGSGNVFADLGRPDAEAHLLKAELVAQIDQIIRQRRMTQARAAKLLGISQPDVSRLLRGHFRSYSMDRLLRFLTVLGRDVEILIRRRPRARRQGKVTIEAA</sequence>
<protein>
    <submittedName>
        <fullName evidence="2">XRE family transcriptional regulator</fullName>
    </submittedName>
</protein>
<dbReference type="InterPro" id="IPR010982">
    <property type="entry name" value="Lambda_DNA-bd_dom_sf"/>
</dbReference>
<dbReference type="PROSITE" id="PS50943">
    <property type="entry name" value="HTH_CROC1"/>
    <property type="match status" value="1"/>
</dbReference>
<dbReference type="Proteomes" id="UP000782312">
    <property type="component" value="Unassembled WGS sequence"/>
</dbReference>
<comment type="caution">
    <text evidence="2">The sequence shown here is derived from an EMBL/GenBank/DDBJ whole genome shotgun (WGS) entry which is preliminary data.</text>
</comment>
<accession>A0A932MNM6</accession>
<evidence type="ECO:0000259" key="1">
    <source>
        <dbReference type="PROSITE" id="PS50943"/>
    </source>
</evidence>